<keyword evidence="1" id="KW-0812">Transmembrane</keyword>
<feature type="transmembrane region" description="Helical" evidence="1">
    <location>
        <begin position="71"/>
        <end position="96"/>
    </location>
</feature>
<proteinExistence type="predicted"/>
<gene>
    <name evidence="2" type="ORF">BJ508DRAFT_309491</name>
</gene>
<protein>
    <submittedName>
        <fullName evidence="2">Uncharacterized protein</fullName>
    </submittedName>
</protein>
<evidence type="ECO:0000313" key="2">
    <source>
        <dbReference type="EMBL" id="RPA78131.1"/>
    </source>
</evidence>
<sequence>MVAKPTIVLATRGFVLVLTFISTILLGILATKNAGYDGFRYRLGDKGIDMLRLSFASSPVGLRFSSPLVRVLSTATIASLLFISFVLATVYIKWYIGGYPPCNVYYYEFNGYHHLCKERVDMLAAGVVLDLLASLGLYGVALMERLGWTGGKK</sequence>
<evidence type="ECO:0000256" key="1">
    <source>
        <dbReference type="SAM" id="Phobius"/>
    </source>
</evidence>
<name>A0A3N4I1N0_ASCIM</name>
<accession>A0A3N4I1N0</accession>
<feature type="transmembrane region" description="Helical" evidence="1">
    <location>
        <begin position="6"/>
        <end position="30"/>
    </location>
</feature>
<dbReference type="AlphaFoldDB" id="A0A3N4I1N0"/>
<evidence type="ECO:0000313" key="3">
    <source>
        <dbReference type="Proteomes" id="UP000275078"/>
    </source>
</evidence>
<keyword evidence="1" id="KW-0472">Membrane</keyword>
<reference evidence="2 3" key="1">
    <citation type="journal article" date="2018" name="Nat. Ecol. Evol.">
        <title>Pezizomycetes genomes reveal the molecular basis of ectomycorrhizal truffle lifestyle.</title>
        <authorList>
            <person name="Murat C."/>
            <person name="Payen T."/>
            <person name="Noel B."/>
            <person name="Kuo A."/>
            <person name="Morin E."/>
            <person name="Chen J."/>
            <person name="Kohler A."/>
            <person name="Krizsan K."/>
            <person name="Balestrini R."/>
            <person name="Da Silva C."/>
            <person name="Montanini B."/>
            <person name="Hainaut M."/>
            <person name="Levati E."/>
            <person name="Barry K.W."/>
            <person name="Belfiori B."/>
            <person name="Cichocki N."/>
            <person name="Clum A."/>
            <person name="Dockter R.B."/>
            <person name="Fauchery L."/>
            <person name="Guy J."/>
            <person name="Iotti M."/>
            <person name="Le Tacon F."/>
            <person name="Lindquist E.A."/>
            <person name="Lipzen A."/>
            <person name="Malagnac F."/>
            <person name="Mello A."/>
            <person name="Molinier V."/>
            <person name="Miyauchi S."/>
            <person name="Poulain J."/>
            <person name="Riccioni C."/>
            <person name="Rubini A."/>
            <person name="Sitrit Y."/>
            <person name="Splivallo R."/>
            <person name="Traeger S."/>
            <person name="Wang M."/>
            <person name="Zifcakova L."/>
            <person name="Wipf D."/>
            <person name="Zambonelli A."/>
            <person name="Paolocci F."/>
            <person name="Nowrousian M."/>
            <person name="Ottonello S."/>
            <person name="Baldrian P."/>
            <person name="Spatafora J.W."/>
            <person name="Henrissat B."/>
            <person name="Nagy L.G."/>
            <person name="Aury J.M."/>
            <person name="Wincker P."/>
            <person name="Grigoriev I.V."/>
            <person name="Bonfante P."/>
            <person name="Martin F.M."/>
        </authorList>
    </citation>
    <scope>NUCLEOTIDE SEQUENCE [LARGE SCALE GENOMIC DNA]</scope>
    <source>
        <strain evidence="2 3">RN42</strain>
    </source>
</reference>
<dbReference type="EMBL" id="ML119715">
    <property type="protein sequence ID" value="RPA78131.1"/>
    <property type="molecule type" value="Genomic_DNA"/>
</dbReference>
<keyword evidence="1" id="KW-1133">Transmembrane helix</keyword>
<keyword evidence="3" id="KW-1185">Reference proteome</keyword>
<dbReference type="Proteomes" id="UP000275078">
    <property type="component" value="Unassembled WGS sequence"/>
</dbReference>
<feature type="transmembrane region" description="Helical" evidence="1">
    <location>
        <begin position="122"/>
        <end position="143"/>
    </location>
</feature>
<organism evidence="2 3">
    <name type="scientific">Ascobolus immersus RN42</name>
    <dbReference type="NCBI Taxonomy" id="1160509"/>
    <lineage>
        <taxon>Eukaryota</taxon>
        <taxon>Fungi</taxon>
        <taxon>Dikarya</taxon>
        <taxon>Ascomycota</taxon>
        <taxon>Pezizomycotina</taxon>
        <taxon>Pezizomycetes</taxon>
        <taxon>Pezizales</taxon>
        <taxon>Ascobolaceae</taxon>
        <taxon>Ascobolus</taxon>
    </lineage>
</organism>